<comment type="caution">
    <text evidence="8">The sequence shown here is derived from an EMBL/GenBank/DDBJ whole genome shotgun (WGS) entry which is preliminary data.</text>
</comment>
<name>A0ABR4I597_9EURO</name>
<evidence type="ECO:0000313" key="8">
    <source>
        <dbReference type="EMBL" id="KAL2822933.1"/>
    </source>
</evidence>
<evidence type="ECO:0000256" key="4">
    <source>
        <dbReference type="ARBA" id="ARBA00023136"/>
    </source>
</evidence>
<feature type="transmembrane region" description="Helical" evidence="6">
    <location>
        <begin position="245"/>
        <end position="269"/>
    </location>
</feature>
<dbReference type="Pfam" id="PF20684">
    <property type="entry name" value="Fung_rhodopsin"/>
    <property type="match status" value="1"/>
</dbReference>
<evidence type="ECO:0000313" key="9">
    <source>
        <dbReference type="Proteomes" id="UP001610334"/>
    </source>
</evidence>
<feature type="transmembrane region" description="Helical" evidence="6">
    <location>
        <begin position="174"/>
        <end position="195"/>
    </location>
</feature>
<feature type="transmembrane region" description="Helical" evidence="6">
    <location>
        <begin position="6"/>
        <end position="31"/>
    </location>
</feature>
<evidence type="ECO:0000259" key="7">
    <source>
        <dbReference type="Pfam" id="PF20684"/>
    </source>
</evidence>
<evidence type="ECO:0000256" key="2">
    <source>
        <dbReference type="ARBA" id="ARBA00022692"/>
    </source>
</evidence>
<protein>
    <recommendedName>
        <fullName evidence="7">Rhodopsin domain-containing protein</fullName>
    </recommendedName>
</protein>
<reference evidence="8 9" key="1">
    <citation type="submission" date="2024-07" db="EMBL/GenBank/DDBJ databases">
        <title>Section-level genome sequencing and comparative genomics of Aspergillus sections Usti and Cavernicolus.</title>
        <authorList>
            <consortium name="Lawrence Berkeley National Laboratory"/>
            <person name="Nybo J.L."/>
            <person name="Vesth T.C."/>
            <person name="Theobald S."/>
            <person name="Frisvad J.C."/>
            <person name="Larsen T.O."/>
            <person name="Kjaerboelling I."/>
            <person name="Rothschild-Mancinelli K."/>
            <person name="Lyhne E.K."/>
            <person name="Kogle M.E."/>
            <person name="Barry K."/>
            <person name="Clum A."/>
            <person name="Na H."/>
            <person name="Ledsgaard L."/>
            <person name="Lin J."/>
            <person name="Lipzen A."/>
            <person name="Kuo A."/>
            <person name="Riley R."/>
            <person name="Mondo S."/>
            <person name="Labutti K."/>
            <person name="Haridas S."/>
            <person name="Pangalinan J."/>
            <person name="Salamov A.A."/>
            <person name="Simmons B.A."/>
            <person name="Magnuson J.K."/>
            <person name="Chen J."/>
            <person name="Drula E."/>
            <person name="Henrissat B."/>
            <person name="Wiebenga A."/>
            <person name="Lubbers R.J."/>
            <person name="Gomes A.C."/>
            <person name="Makela M.R."/>
            <person name="Stajich J."/>
            <person name="Grigoriev I.V."/>
            <person name="Mortensen U.H."/>
            <person name="De Vries R.P."/>
            <person name="Baker S.E."/>
            <person name="Andersen M.R."/>
        </authorList>
    </citation>
    <scope>NUCLEOTIDE SEQUENCE [LARGE SCALE GENOMIC DNA]</scope>
    <source>
        <strain evidence="8 9">CBS 588.65</strain>
    </source>
</reference>
<keyword evidence="3 6" id="KW-1133">Transmembrane helix</keyword>
<dbReference type="PANTHER" id="PTHR33048">
    <property type="entry name" value="PTH11-LIKE INTEGRAL MEMBRANE PROTEIN (AFU_ORTHOLOGUE AFUA_5G11245)"/>
    <property type="match status" value="1"/>
</dbReference>
<proteinExistence type="inferred from homology"/>
<feature type="transmembrane region" description="Helical" evidence="6">
    <location>
        <begin position="94"/>
        <end position="114"/>
    </location>
</feature>
<dbReference type="InterPro" id="IPR052337">
    <property type="entry name" value="SAT4-like"/>
</dbReference>
<dbReference type="PANTHER" id="PTHR33048:SF113">
    <property type="entry name" value="INTEGRAL MEMBRANE PROTEIN-RELATED"/>
    <property type="match status" value="1"/>
</dbReference>
<keyword evidence="9" id="KW-1185">Reference proteome</keyword>
<feature type="transmembrane region" description="Helical" evidence="6">
    <location>
        <begin position="121"/>
        <end position="142"/>
    </location>
</feature>
<gene>
    <name evidence="8" type="ORF">BJX63DRAFT_426763</name>
</gene>
<evidence type="ECO:0000256" key="6">
    <source>
        <dbReference type="SAM" id="Phobius"/>
    </source>
</evidence>
<feature type="transmembrane region" description="Helical" evidence="6">
    <location>
        <begin position="207"/>
        <end position="225"/>
    </location>
</feature>
<evidence type="ECO:0000256" key="5">
    <source>
        <dbReference type="ARBA" id="ARBA00038359"/>
    </source>
</evidence>
<feature type="domain" description="Rhodopsin" evidence="7">
    <location>
        <begin position="27"/>
        <end position="270"/>
    </location>
</feature>
<sequence>MAQDDLFSVVIAATGVLLAIPCVVVIFRCYVRVCVVKALGWDDGVMLLALVFHIIFSVCLFRATFAGYGQKMAMLTPEQRAAIMRYLWGSQLSYAFGSSCCRLSVCIFLIRLTVKTTHIRIIQMVITVAAGTMILCMIVMLTQCIPTKYIWLRMLQDPTIPAGKCHDQLVVDLMYVYSTLMALSDITLGILPVFIVRKLQIRRQTKIAIAGILGMAGVASAAVIVRTVFAEAYLDVELFYNTVRFVIWSTVELSLGITAGSLATLGPLLRYLQCCSKNSEKVSTPAPQPRLFRHPRGIQDLSYPLSTFHGSVLRSDKLSTIVTEVETGEGSNAHGTNQSRVHLTVQGSRVESRGIEGYVGLEIYTAHGVTQTWDAGSASAHERVWLAP</sequence>
<keyword evidence="2 6" id="KW-0812">Transmembrane</keyword>
<organism evidence="8 9">
    <name type="scientific">Aspergillus granulosus</name>
    <dbReference type="NCBI Taxonomy" id="176169"/>
    <lineage>
        <taxon>Eukaryota</taxon>
        <taxon>Fungi</taxon>
        <taxon>Dikarya</taxon>
        <taxon>Ascomycota</taxon>
        <taxon>Pezizomycotina</taxon>
        <taxon>Eurotiomycetes</taxon>
        <taxon>Eurotiomycetidae</taxon>
        <taxon>Eurotiales</taxon>
        <taxon>Aspergillaceae</taxon>
        <taxon>Aspergillus</taxon>
        <taxon>Aspergillus subgen. Nidulantes</taxon>
    </lineage>
</organism>
<comment type="similarity">
    <text evidence="5">Belongs to the SAT4 family.</text>
</comment>
<dbReference type="EMBL" id="JBFXLT010000001">
    <property type="protein sequence ID" value="KAL2822933.1"/>
    <property type="molecule type" value="Genomic_DNA"/>
</dbReference>
<evidence type="ECO:0000256" key="3">
    <source>
        <dbReference type="ARBA" id="ARBA00022989"/>
    </source>
</evidence>
<comment type="subcellular location">
    <subcellularLocation>
        <location evidence="1">Membrane</location>
        <topology evidence="1">Multi-pass membrane protein</topology>
    </subcellularLocation>
</comment>
<keyword evidence="4 6" id="KW-0472">Membrane</keyword>
<feature type="transmembrane region" description="Helical" evidence="6">
    <location>
        <begin position="43"/>
        <end position="65"/>
    </location>
</feature>
<dbReference type="InterPro" id="IPR049326">
    <property type="entry name" value="Rhodopsin_dom_fungi"/>
</dbReference>
<accession>A0ABR4I597</accession>
<dbReference type="Proteomes" id="UP001610334">
    <property type="component" value="Unassembled WGS sequence"/>
</dbReference>
<evidence type="ECO:0000256" key="1">
    <source>
        <dbReference type="ARBA" id="ARBA00004141"/>
    </source>
</evidence>